<keyword evidence="1" id="KW-0732">Signal</keyword>
<name>A0A0E9U0J5_ANGAN</name>
<protein>
    <submittedName>
        <fullName evidence="2">Uncharacterized protein</fullName>
    </submittedName>
</protein>
<reference evidence="2" key="2">
    <citation type="journal article" date="2015" name="Fish Shellfish Immunol.">
        <title>Early steps in the European eel (Anguilla anguilla)-Vibrio vulnificus interaction in the gills: Role of the RtxA13 toxin.</title>
        <authorList>
            <person name="Callol A."/>
            <person name="Pajuelo D."/>
            <person name="Ebbesson L."/>
            <person name="Teles M."/>
            <person name="MacKenzie S."/>
            <person name="Amaro C."/>
        </authorList>
    </citation>
    <scope>NUCLEOTIDE SEQUENCE</scope>
</reference>
<feature type="chain" id="PRO_5002432938" evidence="1">
    <location>
        <begin position="17"/>
        <end position="49"/>
    </location>
</feature>
<accession>A0A0E9U0J5</accession>
<proteinExistence type="predicted"/>
<evidence type="ECO:0000313" key="2">
    <source>
        <dbReference type="EMBL" id="JAH59237.1"/>
    </source>
</evidence>
<dbReference type="EMBL" id="GBXM01049340">
    <property type="protein sequence ID" value="JAH59237.1"/>
    <property type="molecule type" value="Transcribed_RNA"/>
</dbReference>
<feature type="signal peptide" evidence="1">
    <location>
        <begin position="1"/>
        <end position="16"/>
    </location>
</feature>
<reference evidence="2" key="1">
    <citation type="submission" date="2014-11" db="EMBL/GenBank/DDBJ databases">
        <authorList>
            <person name="Amaro Gonzalez C."/>
        </authorList>
    </citation>
    <scope>NUCLEOTIDE SEQUENCE</scope>
</reference>
<sequence length="49" mass="5619">MLFFLFHSFFLSYSFSFSLPSSLHPFLLSAPLFPFPVLPLRLSVILSPL</sequence>
<dbReference type="AlphaFoldDB" id="A0A0E9U0J5"/>
<evidence type="ECO:0000256" key="1">
    <source>
        <dbReference type="SAM" id="SignalP"/>
    </source>
</evidence>
<organism evidence="2">
    <name type="scientific">Anguilla anguilla</name>
    <name type="common">European freshwater eel</name>
    <name type="synonym">Muraena anguilla</name>
    <dbReference type="NCBI Taxonomy" id="7936"/>
    <lineage>
        <taxon>Eukaryota</taxon>
        <taxon>Metazoa</taxon>
        <taxon>Chordata</taxon>
        <taxon>Craniata</taxon>
        <taxon>Vertebrata</taxon>
        <taxon>Euteleostomi</taxon>
        <taxon>Actinopterygii</taxon>
        <taxon>Neopterygii</taxon>
        <taxon>Teleostei</taxon>
        <taxon>Anguilliformes</taxon>
        <taxon>Anguillidae</taxon>
        <taxon>Anguilla</taxon>
    </lineage>
</organism>